<dbReference type="Gene3D" id="3.40.50.2000">
    <property type="entry name" value="Glycogen Phosphorylase B"/>
    <property type="match status" value="1"/>
</dbReference>
<proteinExistence type="predicted"/>
<protein>
    <recommendedName>
        <fullName evidence="4">Exostosin GT47 domain-containing protein</fullName>
    </recommendedName>
</protein>
<dbReference type="SUPFAM" id="SSF53756">
    <property type="entry name" value="UDP-Glycosyltransferase/glycogen phosphorylase"/>
    <property type="match status" value="1"/>
</dbReference>
<accession>A0ABR1FPJ8</accession>
<feature type="chain" id="PRO_5047482211" description="Exostosin GT47 domain-containing protein" evidence="1">
    <location>
        <begin position="23"/>
        <end position="640"/>
    </location>
</feature>
<keyword evidence="1" id="KW-0732">Signal</keyword>
<evidence type="ECO:0000313" key="3">
    <source>
        <dbReference type="Proteomes" id="UP001363151"/>
    </source>
</evidence>
<evidence type="ECO:0008006" key="4">
    <source>
        <dbReference type="Google" id="ProtNLM"/>
    </source>
</evidence>
<comment type="caution">
    <text evidence="2">The sequence shown here is derived from an EMBL/GenBank/DDBJ whole genome shotgun (WGS) entry which is preliminary data.</text>
</comment>
<dbReference type="Proteomes" id="UP001363151">
    <property type="component" value="Unassembled WGS sequence"/>
</dbReference>
<sequence>MVGPRWGLVAAAAVALLPSLGADPAPYATPYARLVGKSKIELARSMHGGAMLHRDAPKASASCRRVGLSLDGQTIRDQNRSILIMVQTMTASKSNLCEGSRADWRDGMAQCLHLLTGLRVVAHNDDGTCADCGTFRRTACDEGGRPPALVVVLGGGEDKRMRFHCTNTYCGATGAPFVSTAGNSPPHDYLGGCDVYVLNRQGERILGDRYVDPAAKPPTRIAWLPILNPHAEIRGIYERSLLYTVGTPLEETVLPDVHRPRTVVRTPDWEYQKRTVEPAFRRHPSHTPIEIIRDDALPKPVLLPPKEQALYDDVARTAAAPRPRTLIYIGSYRPTKGQLEFLRKLDPRALGPFSLEFYGLRQPDLGDDWTAIVAEAESPRLRGKVRLHDSRVSHEIMMQAMTRASGLIHYSSGDRNPRVLYEALYFGLPVFVSVQSMPYIGLQCQPFVTLTDANATSAQLNADVRHFVKYLGDSEKYKAIVAETNVTGDVSLGGGEKHWHRKIHNAQDAIRKFVEEELDEHAVYANFCERFGLCAPQGLVRDPRTPWVHHGKCRRALRRFENWKHEPWGPAMDIKRAMGISKSVNCTLGYGSVCKEPCYRRNAREYKQLAPRQWWQSRYHAPGDPDNRHRDRAIASAALD</sequence>
<name>A0ABR1FPJ8_AURAN</name>
<feature type="signal peptide" evidence="1">
    <location>
        <begin position="1"/>
        <end position="22"/>
    </location>
</feature>
<evidence type="ECO:0000256" key="1">
    <source>
        <dbReference type="SAM" id="SignalP"/>
    </source>
</evidence>
<reference evidence="2 3" key="1">
    <citation type="submission" date="2024-03" db="EMBL/GenBank/DDBJ databases">
        <title>Aureococcus anophagefferens CCMP1851 and Kratosvirus quantuckense: Draft genome of a second virus-susceptible host strain in the model system.</title>
        <authorList>
            <person name="Chase E."/>
            <person name="Truchon A.R."/>
            <person name="Schepens W."/>
            <person name="Wilhelm S.W."/>
        </authorList>
    </citation>
    <scope>NUCLEOTIDE SEQUENCE [LARGE SCALE GENOMIC DNA]</scope>
    <source>
        <strain evidence="2 3">CCMP1851</strain>
    </source>
</reference>
<evidence type="ECO:0000313" key="2">
    <source>
        <dbReference type="EMBL" id="KAK7235082.1"/>
    </source>
</evidence>
<gene>
    <name evidence="2" type="ORF">SO694_00140054</name>
</gene>
<dbReference type="EMBL" id="JBBJCI010000298">
    <property type="protein sequence ID" value="KAK7235082.1"/>
    <property type="molecule type" value="Genomic_DNA"/>
</dbReference>
<organism evidence="2 3">
    <name type="scientific">Aureococcus anophagefferens</name>
    <name type="common">Harmful bloom alga</name>
    <dbReference type="NCBI Taxonomy" id="44056"/>
    <lineage>
        <taxon>Eukaryota</taxon>
        <taxon>Sar</taxon>
        <taxon>Stramenopiles</taxon>
        <taxon>Ochrophyta</taxon>
        <taxon>Pelagophyceae</taxon>
        <taxon>Pelagomonadales</taxon>
        <taxon>Pelagomonadaceae</taxon>
        <taxon>Aureococcus</taxon>
    </lineage>
</organism>
<keyword evidence="3" id="KW-1185">Reference proteome</keyword>